<name>I4EEL0_9BACT</name>
<evidence type="ECO:0000313" key="2">
    <source>
        <dbReference type="Proteomes" id="UP000004221"/>
    </source>
</evidence>
<reference evidence="1 2" key="1">
    <citation type="journal article" date="2012" name="ISME J.">
        <title>Nitrification expanded: discovery, physiology and genomics of a nitrite-oxidizing bacterium from the phylum Chloroflexi.</title>
        <authorList>
            <person name="Sorokin D.Y."/>
            <person name="Lucker S."/>
            <person name="Vejmelkova D."/>
            <person name="Kostrikina N.A."/>
            <person name="Kleerebezem R."/>
            <person name="Rijpstra W.I."/>
            <person name="Damste J.S."/>
            <person name="Le Paslier D."/>
            <person name="Muyzer G."/>
            <person name="Wagner M."/>
            <person name="van Loosdrecht M.C."/>
            <person name="Daims H."/>
        </authorList>
    </citation>
    <scope>NUCLEOTIDE SEQUENCE [LARGE SCALE GENOMIC DNA]</scope>
    <source>
        <strain evidence="2">none</strain>
    </source>
</reference>
<sequence>MRVHQKWTPPVQWLVAANHCLCSVVDVVRQGAGITSSLIICSHALPLRCAPLAFGVASPLISDQLTRDYTMGKYTGCQARE</sequence>
<dbReference type="AlphaFoldDB" id="I4EEL0"/>
<protein>
    <submittedName>
        <fullName evidence="1">Uncharacterized protein</fullName>
    </submittedName>
</protein>
<dbReference type="Proteomes" id="UP000004221">
    <property type="component" value="Unassembled WGS sequence"/>
</dbReference>
<proteinExistence type="predicted"/>
<organism evidence="1 2">
    <name type="scientific">Nitrolancea hollandica Lb</name>
    <dbReference type="NCBI Taxonomy" id="1129897"/>
    <lineage>
        <taxon>Bacteria</taxon>
        <taxon>Pseudomonadati</taxon>
        <taxon>Thermomicrobiota</taxon>
        <taxon>Thermomicrobia</taxon>
        <taxon>Sphaerobacterales</taxon>
        <taxon>Sphaerobacterineae</taxon>
        <taxon>Sphaerobacteraceae</taxon>
        <taxon>Nitrolancea</taxon>
    </lineage>
</organism>
<accession>I4EEL0</accession>
<gene>
    <name evidence="1" type="ORF">NITHO_1890002</name>
</gene>
<dbReference type="EMBL" id="CAGS01000100">
    <property type="protein sequence ID" value="CCF83122.1"/>
    <property type="molecule type" value="Genomic_DNA"/>
</dbReference>
<comment type="caution">
    <text evidence="1">The sequence shown here is derived from an EMBL/GenBank/DDBJ whole genome shotgun (WGS) entry which is preliminary data.</text>
</comment>
<evidence type="ECO:0000313" key="1">
    <source>
        <dbReference type="EMBL" id="CCF83122.1"/>
    </source>
</evidence>
<keyword evidence="2" id="KW-1185">Reference proteome</keyword>